<feature type="region of interest" description="Disordered" evidence="1">
    <location>
        <begin position="127"/>
        <end position="150"/>
    </location>
</feature>
<dbReference type="EMBL" id="LGRX02025608">
    <property type="protein sequence ID" value="KAK3252135.1"/>
    <property type="molecule type" value="Genomic_DNA"/>
</dbReference>
<keyword evidence="3" id="KW-1185">Reference proteome</keyword>
<evidence type="ECO:0000313" key="3">
    <source>
        <dbReference type="Proteomes" id="UP001190700"/>
    </source>
</evidence>
<gene>
    <name evidence="2" type="ORF">CYMTET_38559</name>
</gene>
<dbReference type="AlphaFoldDB" id="A0AAE0CDW1"/>
<comment type="caution">
    <text evidence="2">The sequence shown here is derived from an EMBL/GenBank/DDBJ whole genome shotgun (WGS) entry which is preliminary data.</text>
</comment>
<organism evidence="2 3">
    <name type="scientific">Cymbomonas tetramitiformis</name>
    <dbReference type="NCBI Taxonomy" id="36881"/>
    <lineage>
        <taxon>Eukaryota</taxon>
        <taxon>Viridiplantae</taxon>
        <taxon>Chlorophyta</taxon>
        <taxon>Pyramimonadophyceae</taxon>
        <taxon>Pyramimonadales</taxon>
        <taxon>Pyramimonadaceae</taxon>
        <taxon>Cymbomonas</taxon>
    </lineage>
</organism>
<accession>A0AAE0CDW1</accession>
<feature type="region of interest" description="Disordered" evidence="1">
    <location>
        <begin position="981"/>
        <end position="1018"/>
    </location>
</feature>
<dbReference type="Proteomes" id="UP001190700">
    <property type="component" value="Unassembled WGS sequence"/>
</dbReference>
<feature type="compositionally biased region" description="Low complexity" evidence="1">
    <location>
        <begin position="981"/>
        <end position="997"/>
    </location>
</feature>
<evidence type="ECO:0000313" key="2">
    <source>
        <dbReference type="EMBL" id="KAK3252135.1"/>
    </source>
</evidence>
<evidence type="ECO:0000256" key="1">
    <source>
        <dbReference type="SAM" id="MobiDB-lite"/>
    </source>
</evidence>
<proteinExistence type="predicted"/>
<reference evidence="2 3" key="1">
    <citation type="journal article" date="2015" name="Genome Biol. Evol.">
        <title>Comparative Genomics of a Bacterivorous Green Alga Reveals Evolutionary Causalities and Consequences of Phago-Mixotrophic Mode of Nutrition.</title>
        <authorList>
            <person name="Burns J.A."/>
            <person name="Paasch A."/>
            <person name="Narechania A."/>
            <person name="Kim E."/>
        </authorList>
    </citation>
    <scope>NUCLEOTIDE SEQUENCE [LARGE SCALE GENOMIC DNA]</scope>
    <source>
        <strain evidence="2 3">PLY_AMNH</strain>
    </source>
</reference>
<protein>
    <submittedName>
        <fullName evidence="2">Uncharacterized protein</fullName>
    </submittedName>
</protein>
<name>A0AAE0CDW1_9CHLO</name>
<feature type="compositionally biased region" description="Low complexity" evidence="1">
    <location>
        <begin position="131"/>
        <end position="141"/>
    </location>
</feature>
<sequence length="1132" mass="124081">MFVGDLPDSYSDFGHVSSFERSEDPTLFQCDLFCEAVKESPHLSNVINLHARANEELIRALPDYGPELQERFRTTRHNWFQGQWRVNSRHIPNLPLLQDDLQYVFAAQQRLLGSKTSKKSQALQLEGLRPGSSSAGEAAAAHGEEEARRHKNAERLVRNVVLRTVVEEAITKTQRFLVDELSASLREVLPEEAHHQIPEIVGIDQCADGSLILNQSEGNEGKARGGLFVALFKEKYLCLSGFDLSGLDTSTEHVAASHLDDLWTSAKAATDRENERDAAAGVTKNPSSMLGDLIGQASLADQLTDELVELHQSLEERLGAWKDVDVNRHVQDKFDLMHMGRQEVNGHFDVLTYFYDDSRAPDSYLHTWELPFDDLPQPEPGQSDAEYVAQFEGDDEDRVTAYDMRGIRRLLLDEEARADYEIYHILQAAVISNPIFYLLGPDLHRYDEESEQWVEESLSHVCREVKGEKKFYIRVYVMGKKGLQAIEVGIDDIDHAVLKMLMHNFTSRVDSFKDHFQDQPTYKRRVLEVLTKLVVVIKSLCQDKAATESMQRILSIDFNLVDKKALETEDRASFLVLDPSNTKFGGVHEDTAWNDLLARFPDLDGKVKTVFRSELLQHHPDRSSQASSGDRTRALIAARDYLLTRIACLVASNIVAEDMVEDDDSEDDDRGEAAAHGVENAQALGFVNDEAARACAKFDPKLSELENVEAVMYQLATRSAPSADVDMQGVSTMGLMISDLSRVEELFGDACDLIVSQGVTLSRGYKKVKSDIINSAILRFASRAGTVEAAAFQVFHMLSTSPVVLTDLGEFSRLLAAAKPSAFPGGVQSEGNLGKLRALFELCNQQVTEQHFQSLAGVRMDTIEEIFLAVFFHDLKLQEVTRGALLRRLCHNRLGSSGSSEEHLNRKFWDDSYRYRFLDMARAYQAAPSSSVGIPGGDADFRKAIGAMGEASTFFDKSDQDKYQAYLTAALNLQSKHTFSPTTSCSSTSLSTQLGSSHPPANKAPPKRIQPQRVGDLPSGLAAAPISAVAPASGAISTTAPVAQPGDAMAPCTGPVGTAPREVTPAAAPAPPAMPSAMTPGAVAMPAAVTLAAAARPAAMTPAAAAMPAAMTPAAAAMPSAMTPGALQCRQR</sequence>